<dbReference type="GO" id="GO:0071978">
    <property type="term" value="P:bacterial-type flagellum-dependent swarming motility"/>
    <property type="evidence" value="ECO:0007669"/>
    <property type="project" value="TreeGrafter"/>
</dbReference>
<proteinExistence type="inferred from homology"/>
<evidence type="ECO:0000256" key="10">
    <source>
        <dbReference type="RuleBase" id="RU364125"/>
    </source>
</evidence>
<keyword evidence="4 10" id="KW-1003">Cell membrane</keyword>
<dbReference type="InterPro" id="IPR005503">
    <property type="entry name" value="FliL"/>
</dbReference>
<organism evidence="11 12">
    <name type="scientific">Marinisporobacter balticus</name>
    <dbReference type="NCBI Taxonomy" id="2018667"/>
    <lineage>
        <taxon>Bacteria</taxon>
        <taxon>Bacillati</taxon>
        <taxon>Bacillota</taxon>
        <taxon>Clostridia</taxon>
        <taxon>Peptostreptococcales</taxon>
        <taxon>Thermotaleaceae</taxon>
        <taxon>Marinisporobacter</taxon>
    </lineage>
</organism>
<name>A0A4R2L756_9FIRM</name>
<dbReference type="EMBL" id="SLWV01000001">
    <property type="protein sequence ID" value="TCO79939.1"/>
    <property type="molecule type" value="Genomic_DNA"/>
</dbReference>
<dbReference type="PANTHER" id="PTHR35091:SF2">
    <property type="entry name" value="FLAGELLAR PROTEIN FLIL"/>
    <property type="match status" value="1"/>
</dbReference>
<gene>
    <name evidence="11" type="ORF">EV214_101173</name>
</gene>
<dbReference type="PANTHER" id="PTHR35091">
    <property type="entry name" value="FLAGELLAR PROTEIN FLIL"/>
    <property type="match status" value="1"/>
</dbReference>
<evidence type="ECO:0000256" key="5">
    <source>
        <dbReference type="ARBA" id="ARBA00022500"/>
    </source>
</evidence>
<evidence type="ECO:0000313" key="11">
    <source>
        <dbReference type="EMBL" id="TCO79939.1"/>
    </source>
</evidence>
<evidence type="ECO:0000256" key="7">
    <source>
        <dbReference type="ARBA" id="ARBA00022779"/>
    </source>
</evidence>
<dbReference type="GO" id="GO:0006935">
    <property type="term" value="P:chemotaxis"/>
    <property type="evidence" value="ECO:0007669"/>
    <property type="project" value="UniProtKB-KW"/>
</dbReference>
<keyword evidence="9 10" id="KW-0472">Membrane</keyword>
<dbReference type="GO" id="GO:0009425">
    <property type="term" value="C:bacterial-type flagellum basal body"/>
    <property type="evidence" value="ECO:0007669"/>
    <property type="project" value="InterPro"/>
</dbReference>
<evidence type="ECO:0000313" key="12">
    <source>
        <dbReference type="Proteomes" id="UP000294919"/>
    </source>
</evidence>
<dbReference type="Pfam" id="PF03748">
    <property type="entry name" value="FliL"/>
    <property type="match status" value="1"/>
</dbReference>
<comment type="similarity">
    <text evidence="3 10">Belongs to the FliL family.</text>
</comment>
<feature type="transmembrane region" description="Helical" evidence="10">
    <location>
        <begin position="6"/>
        <end position="28"/>
    </location>
</feature>
<evidence type="ECO:0000256" key="3">
    <source>
        <dbReference type="ARBA" id="ARBA00008281"/>
    </source>
</evidence>
<keyword evidence="6 10" id="KW-0812">Transmembrane</keyword>
<keyword evidence="12" id="KW-1185">Reference proteome</keyword>
<evidence type="ECO:0000256" key="4">
    <source>
        <dbReference type="ARBA" id="ARBA00022475"/>
    </source>
</evidence>
<keyword evidence="11" id="KW-0969">Cilium</keyword>
<comment type="caution">
    <text evidence="11">The sequence shown here is derived from an EMBL/GenBank/DDBJ whole genome shotgun (WGS) entry which is preliminary data.</text>
</comment>
<accession>A0A4R2L756</accession>
<protein>
    <recommendedName>
        <fullName evidence="10">Flagellar protein FliL</fullName>
    </recommendedName>
</protein>
<dbReference type="Proteomes" id="UP000294919">
    <property type="component" value="Unassembled WGS sequence"/>
</dbReference>
<evidence type="ECO:0000256" key="6">
    <source>
        <dbReference type="ARBA" id="ARBA00022692"/>
    </source>
</evidence>
<dbReference type="RefSeq" id="WP_132241721.1">
    <property type="nucleotide sequence ID" value="NZ_SLWV01000001.1"/>
</dbReference>
<keyword evidence="11" id="KW-0966">Cell projection</keyword>
<evidence type="ECO:0000256" key="2">
    <source>
        <dbReference type="ARBA" id="ARBA00004162"/>
    </source>
</evidence>
<dbReference type="OrthoDB" id="166089at2"/>
<evidence type="ECO:0000256" key="9">
    <source>
        <dbReference type="ARBA" id="ARBA00023136"/>
    </source>
</evidence>
<keyword evidence="7 10" id="KW-0283">Flagellar rotation</keyword>
<reference evidence="11 12" key="1">
    <citation type="submission" date="2019-03" db="EMBL/GenBank/DDBJ databases">
        <title>Genomic Encyclopedia of Type Strains, Phase IV (KMG-IV): sequencing the most valuable type-strain genomes for metagenomic binning, comparative biology and taxonomic classification.</title>
        <authorList>
            <person name="Goeker M."/>
        </authorList>
    </citation>
    <scope>NUCLEOTIDE SEQUENCE [LARGE SCALE GENOMIC DNA]</scope>
    <source>
        <strain evidence="11 12">DSM 102940</strain>
    </source>
</reference>
<comment type="function">
    <text evidence="1 10">Controls the rotational direction of flagella during chemotaxis.</text>
</comment>
<comment type="subcellular location">
    <subcellularLocation>
        <location evidence="2">Cell membrane</location>
        <topology evidence="2">Single-pass membrane protein</topology>
    </subcellularLocation>
</comment>
<dbReference type="AlphaFoldDB" id="A0A4R2L756"/>
<sequence>MTTKKIILYSVIGFILTALVVGGVFYFVANKKANENPKEVQTSTYSMGELYANIKESRKILKVNIEIEIANEKINEGLDNKRSEIINKILELLRSKDETQLSGDKGQQALRKEIVKSVKSVVPSDEIMDAYFVEYIIQ</sequence>
<keyword evidence="11" id="KW-0282">Flagellum</keyword>
<evidence type="ECO:0000256" key="1">
    <source>
        <dbReference type="ARBA" id="ARBA00002254"/>
    </source>
</evidence>
<keyword evidence="5 10" id="KW-0145">Chemotaxis</keyword>
<keyword evidence="8 10" id="KW-1133">Transmembrane helix</keyword>
<evidence type="ECO:0000256" key="8">
    <source>
        <dbReference type="ARBA" id="ARBA00022989"/>
    </source>
</evidence>
<dbReference type="GO" id="GO:0005886">
    <property type="term" value="C:plasma membrane"/>
    <property type="evidence" value="ECO:0007669"/>
    <property type="project" value="UniProtKB-SubCell"/>
</dbReference>